<reference evidence="3 4" key="1">
    <citation type="submission" date="2018-06" db="EMBL/GenBank/DDBJ databases">
        <title>Genome Sequence of the Brown Rot Fungal Pathogen Monilinia fructigena.</title>
        <authorList>
            <person name="Landi L."/>
            <person name="De Miccolis Angelini R.M."/>
            <person name="Pollastro S."/>
            <person name="Abate D."/>
            <person name="Faretra F."/>
            <person name="Romanazzi G."/>
        </authorList>
    </citation>
    <scope>NUCLEOTIDE SEQUENCE [LARGE SCALE GENOMIC DNA]</scope>
    <source>
        <strain evidence="3 4">Mfrg269</strain>
    </source>
</reference>
<protein>
    <recommendedName>
        <fullName evidence="2">Phospholipase/carboxylesterase/thioesterase domain-containing protein</fullName>
    </recommendedName>
</protein>
<dbReference type="Gene3D" id="3.40.50.1820">
    <property type="entry name" value="alpha/beta hydrolase"/>
    <property type="match status" value="1"/>
</dbReference>
<feature type="domain" description="Phospholipase/carboxylesterase/thioesterase" evidence="2">
    <location>
        <begin position="21"/>
        <end position="181"/>
    </location>
</feature>
<dbReference type="InterPro" id="IPR029058">
    <property type="entry name" value="AB_hydrolase_fold"/>
</dbReference>
<dbReference type="InterPro" id="IPR050565">
    <property type="entry name" value="LYPA1-2/EST-like"/>
</dbReference>
<dbReference type="PANTHER" id="PTHR10655:SF63">
    <property type="entry name" value="PHOSPHOLIPASE_CARBOXYLESTERASE_THIOESTERASE DOMAIN-CONTAINING PROTEIN"/>
    <property type="match status" value="1"/>
</dbReference>
<dbReference type="PANTHER" id="PTHR10655">
    <property type="entry name" value="LYSOPHOSPHOLIPASE-RELATED"/>
    <property type="match status" value="1"/>
</dbReference>
<proteinExistence type="inferred from homology"/>
<dbReference type="SUPFAM" id="SSF53474">
    <property type="entry name" value="alpha/beta-Hydrolases"/>
    <property type="match status" value="1"/>
</dbReference>
<dbReference type="Pfam" id="PF02230">
    <property type="entry name" value="Abhydrolase_2"/>
    <property type="match status" value="2"/>
</dbReference>
<dbReference type="OrthoDB" id="2418081at2759"/>
<evidence type="ECO:0000256" key="1">
    <source>
        <dbReference type="ARBA" id="ARBA00006499"/>
    </source>
</evidence>
<sequence length="306" mass="34707">MEASHTTLSLPLRSLNRPPPFIVESPKLNRNAFVLLHGTSSSGVPFSKELMEQVDFRLLLPRTRLVFPSGSFRNTTVFSGNLTHAWFDIADFADRTKGEEQQKEGLRESIEYLGKLIKDVVDNESHNEKFQVFVGGLSQGCAMSMILLLGGQLDKLGVSEKLGGFVGLSGWLPFEKQLSEVITQGRDWKEKRALAQCWLRRELGFSPSNRWDMPSSSLWKEQHITIFLGHGTSDEKVRMEWGRNMRRLLEAVGFKVEWKEYMSMGHVTIPEELVDMTDFIKHESNMHDRAGEEALITSPTTSAPNH</sequence>
<dbReference type="EMBL" id="QKRW01000026">
    <property type="protein sequence ID" value="RAL62193.1"/>
    <property type="molecule type" value="Genomic_DNA"/>
</dbReference>
<keyword evidence="4" id="KW-1185">Reference proteome</keyword>
<feature type="domain" description="Phospholipase/carboxylesterase/thioesterase" evidence="2">
    <location>
        <begin position="221"/>
        <end position="282"/>
    </location>
</feature>
<name>A0A395IS27_9HELO</name>
<dbReference type="AlphaFoldDB" id="A0A395IS27"/>
<comment type="similarity">
    <text evidence="1">Belongs to the AB hydrolase superfamily. AB hydrolase 2 family.</text>
</comment>
<evidence type="ECO:0000313" key="4">
    <source>
        <dbReference type="Proteomes" id="UP000249056"/>
    </source>
</evidence>
<comment type="caution">
    <text evidence="3">The sequence shown here is derived from an EMBL/GenBank/DDBJ whole genome shotgun (WGS) entry which is preliminary data.</text>
</comment>
<evidence type="ECO:0000259" key="2">
    <source>
        <dbReference type="Pfam" id="PF02230"/>
    </source>
</evidence>
<dbReference type="GO" id="GO:0052689">
    <property type="term" value="F:carboxylic ester hydrolase activity"/>
    <property type="evidence" value="ECO:0007669"/>
    <property type="project" value="TreeGrafter"/>
</dbReference>
<organism evidence="3 4">
    <name type="scientific">Monilinia fructigena</name>
    <dbReference type="NCBI Taxonomy" id="38457"/>
    <lineage>
        <taxon>Eukaryota</taxon>
        <taxon>Fungi</taxon>
        <taxon>Dikarya</taxon>
        <taxon>Ascomycota</taxon>
        <taxon>Pezizomycotina</taxon>
        <taxon>Leotiomycetes</taxon>
        <taxon>Helotiales</taxon>
        <taxon>Sclerotiniaceae</taxon>
        <taxon>Monilinia</taxon>
    </lineage>
</organism>
<dbReference type="InterPro" id="IPR003140">
    <property type="entry name" value="PLipase/COase/thioEstase"/>
</dbReference>
<evidence type="ECO:0000313" key="3">
    <source>
        <dbReference type="EMBL" id="RAL62193.1"/>
    </source>
</evidence>
<gene>
    <name evidence="3" type="ORF">DID88_002677</name>
</gene>
<dbReference type="GO" id="GO:0008474">
    <property type="term" value="F:palmitoyl-(protein) hydrolase activity"/>
    <property type="evidence" value="ECO:0007669"/>
    <property type="project" value="TreeGrafter"/>
</dbReference>
<dbReference type="Proteomes" id="UP000249056">
    <property type="component" value="Unassembled WGS sequence"/>
</dbReference>
<accession>A0A395IS27</accession>
<dbReference type="GO" id="GO:0005737">
    <property type="term" value="C:cytoplasm"/>
    <property type="evidence" value="ECO:0007669"/>
    <property type="project" value="TreeGrafter"/>
</dbReference>